<dbReference type="PANTHER" id="PTHR33164">
    <property type="entry name" value="TRANSCRIPTIONAL REGULATOR, MARR FAMILY"/>
    <property type="match status" value="1"/>
</dbReference>
<dbReference type="InterPro" id="IPR000835">
    <property type="entry name" value="HTH_MarR-typ"/>
</dbReference>
<dbReference type="EMBL" id="JBHRTN010000018">
    <property type="protein sequence ID" value="MFC3126320.1"/>
    <property type="molecule type" value="Genomic_DNA"/>
</dbReference>
<dbReference type="SMART" id="SM00347">
    <property type="entry name" value="HTH_MARR"/>
    <property type="match status" value="1"/>
</dbReference>
<dbReference type="InterPro" id="IPR036390">
    <property type="entry name" value="WH_DNA-bd_sf"/>
</dbReference>
<comment type="caution">
    <text evidence="3">The sequence shown here is derived from an EMBL/GenBank/DDBJ whole genome shotgun (WGS) entry which is preliminary data.</text>
</comment>
<evidence type="ECO:0000313" key="3">
    <source>
        <dbReference type="EMBL" id="MFC3126320.1"/>
    </source>
</evidence>
<evidence type="ECO:0000256" key="1">
    <source>
        <dbReference type="ARBA" id="ARBA00004496"/>
    </source>
</evidence>
<proteinExistence type="predicted"/>
<accession>A0ABV7G4B8</accession>
<name>A0ABV7G4B8_9PROT</name>
<evidence type="ECO:0000313" key="4">
    <source>
        <dbReference type="Proteomes" id="UP001595593"/>
    </source>
</evidence>
<comment type="subcellular location">
    <subcellularLocation>
        <location evidence="1">Cytoplasm</location>
    </subcellularLocation>
</comment>
<dbReference type="RefSeq" id="WP_379597574.1">
    <property type="nucleotide sequence ID" value="NZ_JBHRTN010000018.1"/>
</dbReference>
<dbReference type="PANTHER" id="PTHR33164:SF5">
    <property type="entry name" value="ORGANIC HYDROPEROXIDE RESISTANCE TRANSCRIPTIONAL REGULATOR"/>
    <property type="match status" value="1"/>
</dbReference>
<protein>
    <submittedName>
        <fullName evidence="3">MarR family winged helix-turn-helix transcriptional regulator</fullName>
    </submittedName>
</protein>
<dbReference type="SUPFAM" id="SSF46785">
    <property type="entry name" value="Winged helix' DNA-binding domain"/>
    <property type="match status" value="1"/>
</dbReference>
<dbReference type="Proteomes" id="UP001595593">
    <property type="component" value="Unassembled WGS sequence"/>
</dbReference>
<evidence type="ECO:0000259" key="2">
    <source>
        <dbReference type="PROSITE" id="PS50995"/>
    </source>
</evidence>
<dbReference type="PROSITE" id="PS50995">
    <property type="entry name" value="HTH_MARR_2"/>
    <property type="match status" value="1"/>
</dbReference>
<gene>
    <name evidence="3" type="ORF">ACFOD4_14730</name>
</gene>
<dbReference type="Pfam" id="PF01047">
    <property type="entry name" value="MarR"/>
    <property type="match status" value="1"/>
</dbReference>
<feature type="domain" description="HTH marR-type" evidence="2">
    <location>
        <begin position="17"/>
        <end position="147"/>
    </location>
</feature>
<dbReference type="InterPro" id="IPR039422">
    <property type="entry name" value="MarR/SlyA-like"/>
</dbReference>
<organism evidence="3 4">
    <name type="scientific">Teichococcus globiformis</name>
    <dbReference type="NCBI Taxonomy" id="2307229"/>
    <lineage>
        <taxon>Bacteria</taxon>
        <taxon>Pseudomonadati</taxon>
        <taxon>Pseudomonadota</taxon>
        <taxon>Alphaproteobacteria</taxon>
        <taxon>Acetobacterales</taxon>
        <taxon>Roseomonadaceae</taxon>
        <taxon>Roseomonas</taxon>
    </lineage>
</organism>
<keyword evidence="4" id="KW-1185">Reference proteome</keyword>
<sequence length="155" mass="17136">MPASRAALPAPPKGSLSQQFCFTLYRASMAMTRTYKPMLDALGITYPQYLVLSALEEADGLSIGAIAQRLALESSTITPLARRMEQASLVQRRRGPENERQVHVWLTDSGKALLRRCSCLGETMQQRSGLSEEELTALNRRLQQVVDRLDAALGT</sequence>
<dbReference type="InterPro" id="IPR036388">
    <property type="entry name" value="WH-like_DNA-bd_sf"/>
</dbReference>
<reference evidence="4" key="1">
    <citation type="journal article" date="2019" name="Int. J. Syst. Evol. Microbiol.">
        <title>The Global Catalogue of Microorganisms (GCM) 10K type strain sequencing project: providing services to taxonomists for standard genome sequencing and annotation.</title>
        <authorList>
            <consortium name="The Broad Institute Genomics Platform"/>
            <consortium name="The Broad Institute Genome Sequencing Center for Infectious Disease"/>
            <person name="Wu L."/>
            <person name="Ma J."/>
        </authorList>
    </citation>
    <scope>NUCLEOTIDE SEQUENCE [LARGE SCALE GENOMIC DNA]</scope>
    <source>
        <strain evidence="4">KCTC 52094</strain>
    </source>
</reference>
<dbReference type="Gene3D" id="1.10.10.10">
    <property type="entry name" value="Winged helix-like DNA-binding domain superfamily/Winged helix DNA-binding domain"/>
    <property type="match status" value="1"/>
</dbReference>